<dbReference type="InterPro" id="IPR051017">
    <property type="entry name" value="Aldolase-II_Adducin_sf"/>
</dbReference>
<sequence>MSFALQPARATGASANASATVSEAERRMRVDLAAAYRLCALAGWDDLIYTHISATVPGEPDHFLINPFGHAFDEIRASDLVKINGRGEVVGDSPHPVNVTGFALHAAVHAARPDAVCVMHLHNTAGVAVSAQADGLLPLSQHAMRFYGRLAYHDYEGLAFTPAEGARLTASLGSHPAMLLRNHGTLTVGRTVAEAHVLMATLIKACEIQLGALTATRVVLPSVEVATRTSAQLDDGGAIEGALEWPSLLRKLDKIDPSYRD</sequence>
<dbReference type="AlphaFoldDB" id="A0A5M7ZXM8"/>
<gene>
    <name evidence="3" type="ORF">F1599_25685</name>
</gene>
<dbReference type="Proteomes" id="UP000324324">
    <property type="component" value="Unassembled WGS sequence"/>
</dbReference>
<evidence type="ECO:0000313" key="4">
    <source>
        <dbReference type="Proteomes" id="UP000324324"/>
    </source>
</evidence>
<dbReference type="Pfam" id="PF00596">
    <property type="entry name" value="Aldolase_II"/>
    <property type="match status" value="1"/>
</dbReference>
<dbReference type="InterPro" id="IPR036409">
    <property type="entry name" value="Aldolase_II/adducin_N_sf"/>
</dbReference>
<dbReference type="PANTHER" id="PTHR10672:SF3">
    <property type="entry name" value="PROTEIN HU-LI TAI SHAO"/>
    <property type="match status" value="1"/>
</dbReference>
<dbReference type="SUPFAM" id="SSF53639">
    <property type="entry name" value="AraD/HMP-PK domain-like"/>
    <property type="match status" value="1"/>
</dbReference>
<reference evidence="3 4" key="1">
    <citation type="submission" date="2019-09" db="EMBL/GenBank/DDBJ databases">
        <title>Isolation of a novel species in the genus Cupriavidus from patients with sepsis using whole genome sequencing.</title>
        <authorList>
            <person name="Kweon O.J."/>
            <person name="Lee M.-K."/>
        </authorList>
    </citation>
    <scope>NUCLEOTIDE SEQUENCE [LARGE SCALE GENOMIC DNA]</scope>
    <source>
        <strain evidence="3 4">MKL-01</strain>
    </source>
</reference>
<dbReference type="PANTHER" id="PTHR10672">
    <property type="entry name" value="ADDUCIN"/>
    <property type="match status" value="1"/>
</dbReference>
<dbReference type="EMBL" id="VWRN01000074">
    <property type="protein sequence ID" value="KAA6115533.1"/>
    <property type="molecule type" value="Genomic_DNA"/>
</dbReference>
<protein>
    <submittedName>
        <fullName evidence="3">Class II aldolase/adducin family protein</fullName>
    </submittedName>
</protein>
<dbReference type="NCBIfam" id="NF005451">
    <property type="entry name" value="PRK07044.1"/>
    <property type="match status" value="1"/>
</dbReference>
<dbReference type="GO" id="GO:0051015">
    <property type="term" value="F:actin filament binding"/>
    <property type="evidence" value="ECO:0007669"/>
    <property type="project" value="TreeGrafter"/>
</dbReference>
<comment type="caution">
    <text evidence="3">The sequence shown here is derived from an EMBL/GenBank/DDBJ whole genome shotgun (WGS) entry which is preliminary data.</text>
</comment>
<dbReference type="GO" id="GO:0005856">
    <property type="term" value="C:cytoskeleton"/>
    <property type="evidence" value="ECO:0007669"/>
    <property type="project" value="TreeGrafter"/>
</dbReference>
<proteinExistence type="inferred from homology"/>
<evidence type="ECO:0000259" key="2">
    <source>
        <dbReference type="SMART" id="SM01007"/>
    </source>
</evidence>
<organism evidence="3 4">
    <name type="scientific">Cupriavidus cauae</name>
    <dbReference type="NCBI Taxonomy" id="2608999"/>
    <lineage>
        <taxon>Bacteria</taxon>
        <taxon>Pseudomonadati</taxon>
        <taxon>Pseudomonadota</taxon>
        <taxon>Betaproteobacteria</taxon>
        <taxon>Burkholderiales</taxon>
        <taxon>Burkholderiaceae</taxon>
        <taxon>Cupriavidus</taxon>
    </lineage>
</organism>
<comment type="similarity">
    <text evidence="1">Belongs to the aldolase class II family.</text>
</comment>
<name>A0A5M7ZXM8_9BURK</name>
<dbReference type="RefSeq" id="WP_149316923.1">
    <property type="nucleotide sequence ID" value="NZ_CP080293.1"/>
</dbReference>
<dbReference type="SMART" id="SM01007">
    <property type="entry name" value="Aldolase_II"/>
    <property type="match status" value="1"/>
</dbReference>
<evidence type="ECO:0000313" key="3">
    <source>
        <dbReference type="EMBL" id="KAA6115533.1"/>
    </source>
</evidence>
<dbReference type="Gene3D" id="3.40.225.10">
    <property type="entry name" value="Class II aldolase/adducin N-terminal domain"/>
    <property type="match status" value="1"/>
</dbReference>
<evidence type="ECO:0000256" key="1">
    <source>
        <dbReference type="ARBA" id="ARBA00037961"/>
    </source>
</evidence>
<keyword evidence="4" id="KW-1185">Reference proteome</keyword>
<dbReference type="InterPro" id="IPR001303">
    <property type="entry name" value="Aldolase_II/adducin_N"/>
</dbReference>
<feature type="domain" description="Class II aldolase/adducin N-terminal" evidence="2">
    <location>
        <begin position="30"/>
        <end position="210"/>
    </location>
</feature>
<accession>A0A5M7ZXM8</accession>